<evidence type="ECO:0000256" key="9">
    <source>
        <dbReference type="ARBA" id="ARBA00023172"/>
    </source>
</evidence>
<keyword evidence="4" id="KW-0158">Chromosome</keyword>
<keyword evidence="5" id="KW-0547">Nucleotide-binding</keyword>
<dbReference type="PANTHER" id="PTHR19306">
    <property type="entry name" value="STRUCTURAL MAINTENANCE OF CHROMOSOMES 5,6 SMC5, SMC6"/>
    <property type="match status" value="1"/>
</dbReference>
<dbReference type="SUPFAM" id="SSF52540">
    <property type="entry name" value="P-loop containing nucleoside triphosphate hydrolases"/>
    <property type="match status" value="1"/>
</dbReference>
<comment type="similarity">
    <text evidence="3">Belongs to the SMC family. SMC6 subfamily.</text>
</comment>
<dbReference type="SUPFAM" id="SSF57997">
    <property type="entry name" value="Tropomyosin"/>
    <property type="match status" value="1"/>
</dbReference>
<dbReference type="InterPro" id="IPR027417">
    <property type="entry name" value="P-loop_NTPase"/>
</dbReference>
<dbReference type="GO" id="GO:0005634">
    <property type="term" value="C:nucleus"/>
    <property type="evidence" value="ECO:0007669"/>
    <property type="project" value="UniProtKB-SubCell"/>
</dbReference>
<keyword evidence="11" id="KW-0539">Nucleus</keyword>
<evidence type="ECO:0000256" key="5">
    <source>
        <dbReference type="ARBA" id="ARBA00022741"/>
    </source>
</evidence>
<comment type="caution">
    <text evidence="15">The sequence shown here is derived from an EMBL/GenBank/DDBJ whole genome shotgun (WGS) entry which is preliminary data.</text>
</comment>
<dbReference type="GO" id="GO:0030915">
    <property type="term" value="C:Smc5-Smc6 complex"/>
    <property type="evidence" value="ECO:0007669"/>
    <property type="project" value="TreeGrafter"/>
</dbReference>
<evidence type="ECO:0000256" key="13">
    <source>
        <dbReference type="SAM" id="MobiDB-lite"/>
    </source>
</evidence>
<evidence type="ECO:0000256" key="11">
    <source>
        <dbReference type="ARBA" id="ARBA00023242"/>
    </source>
</evidence>
<evidence type="ECO:0000256" key="10">
    <source>
        <dbReference type="ARBA" id="ARBA00023204"/>
    </source>
</evidence>
<evidence type="ECO:0000256" key="12">
    <source>
        <dbReference type="SAM" id="Coils"/>
    </source>
</evidence>
<gene>
    <name evidence="15" type="ORF">JMJ35_000619</name>
</gene>
<keyword evidence="6" id="KW-0227">DNA damage</keyword>
<proteinExistence type="inferred from homology"/>
<reference evidence="15" key="1">
    <citation type="submission" date="2023-03" db="EMBL/GenBank/DDBJ databases">
        <title>Complete genome of Cladonia borealis.</title>
        <authorList>
            <person name="Park H."/>
        </authorList>
    </citation>
    <scope>NUCLEOTIDE SEQUENCE</scope>
    <source>
        <strain evidence="15">ANT050790</strain>
    </source>
</reference>
<evidence type="ECO:0000313" key="15">
    <source>
        <dbReference type="EMBL" id="KAK0517464.1"/>
    </source>
</evidence>
<dbReference type="AlphaFoldDB" id="A0AA39RBF2"/>
<evidence type="ECO:0000256" key="8">
    <source>
        <dbReference type="ARBA" id="ARBA00023054"/>
    </source>
</evidence>
<dbReference type="GO" id="GO:0003684">
    <property type="term" value="F:damaged DNA binding"/>
    <property type="evidence" value="ECO:0007669"/>
    <property type="project" value="TreeGrafter"/>
</dbReference>
<protein>
    <recommendedName>
        <fullName evidence="14">RecF/RecN/SMC N-terminal domain-containing protein</fullName>
    </recommendedName>
</protein>
<dbReference type="GO" id="GO:0005524">
    <property type="term" value="F:ATP binding"/>
    <property type="evidence" value="ECO:0007669"/>
    <property type="project" value="UniProtKB-KW"/>
</dbReference>
<evidence type="ECO:0000256" key="7">
    <source>
        <dbReference type="ARBA" id="ARBA00022840"/>
    </source>
</evidence>
<feature type="domain" description="RecF/RecN/SMC N-terminal" evidence="14">
    <location>
        <begin position="88"/>
        <end position="1101"/>
    </location>
</feature>
<evidence type="ECO:0000256" key="3">
    <source>
        <dbReference type="ARBA" id="ARBA00006793"/>
    </source>
</evidence>
<keyword evidence="10" id="KW-0234">DNA repair</keyword>
<dbReference type="GO" id="GO:0035861">
    <property type="term" value="C:site of double-strand break"/>
    <property type="evidence" value="ECO:0007669"/>
    <property type="project" value="TreeGrafter"/>
</dbReference>
<dbReference type="Gene3D" id="3.40.50.300">
    <property type="entry name" value="P-loop containing nucleotide triphosphate hydrolases"/>
    <property type="match status" value="2"/>
</dbReference>
<keyword evidence="9" id="KW-0233">DNA recombination</keyword>
<organism evidence="15 16">
    <name type="scientific">Cladonia borealis</name>
    <dbReference type="NCBI Taxonomy" id="184061"/>
    <lineage>
        <taxon>Eukaryota</taxon>
        <taxon>Fungi</taxon>
        <taxon>Dikarya</taxon>
        <taxon>Ascomycota</taxon>
        <taxon>Pezizomycotina</taxon>
        <taxon>Lecanoromycetes</taxon>
        <taxon>OSLEUM clade</taxon>
        <taxon>Lecanoromycetidae</taxon>
        <taxon>Lecanorales</taxon>
        <taxon>Lecanorineae</taxon>
        <taxon>Cladoniaceae</taxon>
        <taxon>Cladonia</taxon>
    </lineage>
</organism>
<evidence type="ECO:0000313" key="16">
    <source>
        <dbReference type="Proteomes" id="UP001166286"/>
    </source>
</evidence>
<dbReference type="GO" id="GO:0003697">
    <property type="term" value="F:single-stranded DNA binding"/>
    <property type="evidence" value="ECO:0007669"/>
    <property type="project" value="TreeGrafter"/>
</dbReference>
<comment type="subcellular location">
    <subcellularLocation>
        <location evidence="2">Chromosome</location>
    </subcellularLocation>
    <subcellularLocation>
        <location evidence="1">Nucleus</location>
    </subcellularLocation>
</comment>
<keyword evidence="16" id="KW-1185">Reference proteome</keyword>
<keyword evidence="7" id="KW-0067">ATP-binding</keyword>
<dbReference type="PANTHER" id="PTHR19306:SF6">
    <property type="entry name" value="STRUCTURAL MAINTENANCE OF CHROMOSOMES PROTEIN 6"/>
    <property type="match status" value="1"/>
</dbReference>
<feature type="coiled-coil region" evidence="12">
    <location>
        <begin position="404"/>
        <end position="509"/>
    </location>
</feature>
<evidence type="ECO:0000256" key="6">
    <source>
        <dbReference type="ARBA" id="ARBA00022763"/>
    </source>
</evidence>
<evidence type="ECO:0000256" key="1">
    <source>
        <dbReference type="ARBA" id="ARBA00004123"/>
    </source>
</evidence>
<keyword evidence="8 12" id="KW-0175">Coiled coil</keyword>
<feature type="coiled-coil region" evidence="12">
    <location>
        <begin position="705"/>
        <end position="925"/>
    </location>
</feature>
<accession>A0AA39RBF2</accession>
<dbReference type="Proteomes" id="UP001166286">
    <property type="component" value="Unassembled WGS sequence"/>
</dbReference>
<feature type="compositionally biased region" description="Acidic residues" evidence="13">
    <location>
        <begin position="43"/>
        <end position="54"/>
    </location>
</feature>
<name>A0AA39RBF2_9LECA</name>
<dbReference type="EMBL" id="JAFEKC020000001">
    <property type="protein sequence ID" value="KAK0517464.1"/>
    <property type="molecule type" value="Genomic_DNA"/>
</dbReference>
<dbReference type="Pfam" id="PF02463">
    <property type="entry name" value="SMC_N"/>
    <property type="match status" value="1"/>
</dbReference>
<evidence type="ECO:0000259" key="14">
    <source>
        <dbReference type="Pfam" id="PF02463"/>
    </source>
</evidence>
<feature type="region of interest" description="Disordered" evidence="13">
    <location>
        <begin position="1"/>
        <end position="56"/>
    </location>
</feature>
<evidence type="ECO:0000256" key="2">
    <source>
        <dbReference type="ARBA" id="ARBA00004286"/>
    </source>
</evidence>
<dbReference type="GO" id="GO:0000724">
    <property type="term" value="P:double-strand break repair via homologous recombination"/>
    <property type="evidence" value="ECO:0007669"/>
    <property type="project" value="TreeGrafter"/>
</dbReference>
<evidence type="ECO:0000256" key="4">
    <source>
        <dbReference type="ARBA" id="ARBA00022454"/>
    </source>
</evidence>
<sequence length="1126" mass="128164">MAPAKRQRSAEDDGETVIIEVESARSGLQEASRKKPRVSYEIPEAEVSDDDHDSEEERFQEQATQYLSQQRIKKTLGNHPAENGIIESVTCTNFMCHGYLEIGIGPLINFIIGHNGSGKSAILTAITICLGGKATATNRGQSLKSFIKEGEESSMLSVKIKNTTDSAYQQDVYGDSIIVERHFSRSGSSSFKLKSSTGRLISTRKADLDDICDYYALQIDNPMNVLTQDMARQFLNNSTPSDKYKFFMKGTQLEHLDGDYLIVEQNLETMDQDLWKKLEDLKVFEERAEKARERLRQSEKQENLRQRIETFKNMQIWVQVEHEEKRLAAYDSKLVRMGEQIQALDMTAAGLDESFSQTEQRLEQATRAVEDSKNAVTPLQEGKDRAKVELDRFKAEQLALHTEQRTIADEIKAAEARIEKAENDIVEEQKRLSDADGGAHDLRRAEIEEKREEVVTAKRKFRECVDEFPILEDSRDRANRESEDLLEELKAKKVDLQQCNDRLKSLLRDRGQQQQGYPPNMPRLVNAIRQDDGFQQKPIGPLGTHVRLLKPLWSSILEKSFGGALNSFIVTSKQDQNRLSDLMQRNGCVCHILITDNSTINTTGKEPDGRFETALRAIEIDNELVKKQLVINQGIDQTILIQDRGEAIDTMKRARLRNVKQCFSFNIKPGEAVRLAYGHGGGLSQSYQPAFMGSPRMKTDVEYQINAQRDALQTLQSDFDKLERMSGEKRSYLRSCEQAIAKQKKEVMRLKINVQQAETMVDELQDALEEDSVEEGRLESLKQQLEEAREEKIGHEASYEESVVAKDKNRGSLEKARNEMAKIDAQLEEAEAKVLKAESKLTRCVNQRSSALTEMNTAHERVQAAKEELETIKEEQEELVRVVQDFTMKADELCPRVPVEHGATYDSLSRKMFKLQKDLKDAERRVGGSREDLARIAATAVQAVEQASHDVRSIEDLAQLLKLTLVNRRERWKRFQRHITARARVQFMYLLSERGFRGQLQANHKEKKLDLQVEPDETLKENKGRKTMTLSGGEKSFSTICLLLSLWEAMGAPIRCLDEFDVFMDPVNRQISMGMIIQAARRSVGKQFILITPQSMSSIDPQEDVKVIKMADPERGKQTRIAFPSA</sequence>
<dbReference type="InterPro" id="IPR003395">
    <property type="entry name" value="RecF/RecN/SMC_N"/>
</dbReference>